<keyword evidence="4" id="KW-1185">Reference proteome</keyword>
<gene>
    <name evidence="3" type="ORF">M153_34260001710</name>
</gene>
<evidence type="ECO:0000256" key="2">
    <source>
        <dbReference type="SAM" id="MobiDB-lite"/>
    </source>
</evidence>
<evidence type="ECO:0000313" key="3">
    <source>
        <dbReference type="EMBL" id="KRH92700.1"/>
    </source>
</evidence>
<dbReference type="Proteomes" id="UP000051530">
    <property type="component" value="Unassembled WGS sequence"/>
</dbReference>
<name>A0A0R0LTC4_9MICR</name>
<comment type="similarity">
    <text evidence="1">Belongs to the VPS13 family.</text>
</comment>
<dbReference type="GO" id="GO:0006623">
    <property type="term" value="P:protein targeting to vacuole"/>
    <property type="evidence" value="ECO:0007669"/>
    <property type="project" value="TreeGrafter"/>
</dbReference>
<evidence type="ECO:0000256" key="1">
    <source>
        <dbReference type="ARBA" id="ARBA00006545"/>
    </source>
</evidence>
<feature type="compositionally biased region" description="Basic and acidic residues" evidence="2">
    <location>
        <begin position="37"/>
        <end position="46"/>
    </location>
</feature>
<comment type="caution">
    <text evidence="3">The sequence shown here is derived from an EMBL/GenBank/DDBJ whole genome shotgun (WGS) entry which is preliminary data.</text>
</comment>
<sequence length="527" mass="60582">QESFNDINQKNVNENSKDQIKDQESFNDINQKNVNENSKDQIKDQESFNDINQKNVNENSKDQIKDVNENSKDQIKDVNENSKDQIKDVNENSKDQIKEVNNFTAALNSIHLNKFDNQIIQSDDVEKSEKIIDFMFFTIHEFEINLEDEVITRLVDWIPKKKEESLLLFYLLHIGPIKMRLSLNMSKKKKILERMASFFVSNLSEVRLSFKSLIFTQFGFNTELIINAYKMQILSQIFRIIGGLDFLGNISSLVEELSFGVHDLFNEPYNGFKQDDLLLFTTGILKGGKNFTTYFLKGITNTVSKIGKSISKSSSKRVILFYEPLEVDVSKDFLENVVDGISGIITKPVQGAKKKGIKGFFKGIGSGITGALSKPIAGVSEIAANINEDLKFTLEGIELKRIRYPRPRLEIFSLERCQAYYLFQIFKYKHLQPIRPVSTRTSIKDEEFIDGEIGTILDVRVHLILTTKRLVLISREANIHINEFIFVSNGVKAEQWIIHTSREFLSRIKDNFFNLSAQEDNHISLDQ</sequence>
<dbReference type="VEuPathDB" id="MicrosporidiaDB:M153_34260001710"/>
<feature type="region of interest" description="Disordered" evidence="2">
    <location>
        <begin position="1"/>
        <end position="88"/>
    </location>
</feature>
<dbReference type="InterPro" id="IPR026847">
    <property type="entry name" value="VPS13"/>
</dbReference>
<organism evidence="3 4">
    <name type="scientific">Pseudoloma neurophilia</name>
    <dbReference type="NCBI Taxonomy" id="146866"/>
    <lineage>
        <taxon>Eukaryota</taxon>
        <taxon>Fungi</taxon>
        <taxon>Fungi incertae sedis</taxon>
        <taxon>Microsporidia</taxon>
        <taxon>Pseudoloma</taxon>
    </lineage>
</organism>
<accession>A0A0R0LTC4</accession>
<dbReference type="OrthoDB" id="2191600at2759"/>
<feature type="compositionally biased region" description="Polar residues" evidence="2">
    <location>
        <begin position="1"/>
        <end position="14"/>
    </location>
</feature>
<dbReference type="PANTHER" id="PTHR16166:SF93">
    <property type="entry name" value="INTERMEMBRANE LIPID TRANSFER PROTEIN VPS13"/>
    <property type="match status" value="1"/>
</dbReference>
<evidence type="ECO:0000313" key="4">
    <source>
        <dbReference type="Proteomes" id="UP000051530"/>
    </source>
</evidence>
<dbReference type="EMBL" id="LGUB01000741">
    <property type="protein sequence ID" value="KRH92700.1"/>
    <property type="molecule type" value="Genomic_DNA"/>
</dbReference>
<feature type="non-terminal residue" evidence="3">
    <location>
        <position position="1"/>
    </location>
</feature>
<protein>
    <submittedName>
        <fullName evidence="3">Vacuolar protein sorting-associated protein</fullName>
    </submittedName>
</protein>
<proteinExistence type="inferred from homology"/>
<feature type="compositionally biased region" description="Polar residues" evidence="2">
    <location>
        <begin position="26"/>
        <end position="36"/>
    </location>
</feature>
<feature type="compositionally biased region" description="Basic and acidic residues" evidence="2">
    <location>
        <begin position="15"/>
        <end position="24"/>
    </location>
</feature>
<reference evidence="3 4" key="1">
    <citation type="submission" date="2015-07" db="EMBL/GenBank/DDBJ databases">
        <title>The genome of Pseudoloma neurophilia, a relevant intracellular parasite of the zebrafish.</title>
        <authorList>
            <person name="Ndikumana S."/>
            <person name="Pelin A."/>
            <person name="Sanders J."/>
            <person name="Corradi N."/>
        </authorList>
    </citation>
    <scope>NUCLEOTIDE SEQUENCE [LARGE SCALE GENOMIC DNA]</scope>
    <source>
        <strain evidence="3 4">MK1</strain>
    </source>
</reference>
<feature type="compositionally biased region" description="Basic and acidic residues" evidence="2">
    <location>
        <begin position="59"/>
        <end position="88"/>
    </location>
</feature>
<dbReference type="AlphaFoldDB" id="A0A0R0LTC4"/>
<dbReference type="PANTHER" id="PTHR16166">
    <property type="entry name" value="VACUOLAR PROTEIN SORTING-ASSOCIATED PROTEIN VPS13"/>
    <property type="match status" value="1"/>
</dbReference>
<dbReference type="GO" id="GO:0045053">
    <property type="term" value="P:protein retention in Golgi apparatus"/>
    <property type="evidence" value="ECO:0007669"/>
    <property type="project" value="TreeGrafter"/>
</dbReference>
<feature type="compositionally biased region" description="Polar residues" evidence="2">
    <location>
        <begin position="48"/>
        <end position="58"/>
    </location>
</feature>